<reference evidence="2" key="1">
    <citation type="journal article" date="2019" name="Int. J. Syst. Evol. Microbiol.">
        <title>The Global Catalogue of Microorganisms (GCM) 10K type strain sequencing project: providing services to taxonomists for standard genome sequencing and annotation.</title>
        <authorList>
            <consortium name="The Broad Institute Genomics Platform"/>
            <consortium name="The Broad Institute Genome Sequencing Center for Infectious Disease"/>
            <person name="Wu L."/>
            <person name="Ma J."/>
        </authorList>
    </citation>
    <scope>NUCLEOTIDE SEQUENCE [LARGE SCALE GENOMIC DNA]</scope>
    <source>
        <strain evidence="2">JCM 32226</strain>
    </source>
</reference>
<sequence length="151" mass="16658">MAERIGYAVYSEFERGYLVNTSPSIYLWDPSAAILYETPAKAWASANRRESGYAVAVAIVREGDGSLQHEELAIPMRAKPGTWIVTLLSPTSFKQPHYITTVNRDGKGYKLSIARHDARGFSHEQAKELAASLQGKKGINASIELMVEEDA</sequence>
<evidence type="ECO:0000313" key="1">
    <source>
        <dbReference type="EMBL" id="GAA4493528.1"/>
    </source>
</evidence>
<proteinExistence type="predicted"/>
<gene>
    <name evidence="1" type="ORF">GCM10023095_03940</name>
</gene>
<dbReference type="Proteomes" id="UP001501321">
    <property type="component" value="Unassembled WGS sequence"/>
</dbReference>
<dbReference type="RefSeq" id="WP_345009520.1">
    <property type="nucleotide sequence ID" value="NZ_BAABFC010000001.1"/>
</dbReference>
<dbReference type="EMBL" id="BAABFC010000001">
    <property type="protein sequence ID" value="GAA4493528.1"/>
    <property type="molecule type" value="Genomic_DNA"/>
</dbReference>
<keyword evidence="2" id="KW-1185">Reference proteome</keyword>
<organism evidence="1 2">
    <name type="scientific">Pseudaeromonas paramecii</name>
    <dbReference type="NCBI Taxonomy" id="2138166"/>
    <lineage>
        <taxon>Bacteria</taxon>
        <taxon>Pseudomonadati</taxon>
        <taxon>Pseudomonadota</taxon>
        <taxon>Gammaproteobacteria</taxon>
        <taxon>Aeromonadales</taxon>
        <taxon>Aeromonadaceae</taxon>
        <taxon>Pseudaeromonas</taxon>
    </lineage>
</organism>
<comment type="caution">
    <text evidence="1">The sequence shown here is derived from an EMBL/GenBank/DDBJ whole genome shotgun (WGS) entry which is preliminary data.</text>
</comment>
<protein>
    <submittedName>
        <fullName evidence="1">Uncharacterized protein</fullName>
    </submittedName>
</protein>
<accession>A0ABP8PYJ1</accession>
<evidence type="ECO:0000313" key="2">
    <source>
        <dbReference type="Proteomes" id="UP001501321"/>
    </source>
</evidence>
<name>A0ABP8PYJ1_9GAMM</name>